<dbReference type="InParanoid" id="A0A4S2MUE2"/>
<feature type="non-terminal residue" evidence="2">
    <location>
        <position position="413"/>
    </location>
</feature>
<sequence length="413" mass="45518">MLDPPRTLPIRFLLAGAFTARIPSVSAFKDGEDFSNNLFSDLAPVLSLFGEQVAKQFMAGSMGWADNILFAMVPLGIITAIVSAIRIGGPGWLKAIIGRARENQTFAEMELTTSTSAEVCELWNGRAVVRMIGAPKILELLCFFSESTNTSDCNHDLYVPKSSHHGRVRVSVDALPLKAHSAPNISVNLVKRNSLELRYFAALGILVQLGVIFFSAYATYDRPFSNRIGRNENHGYGFPINAIGTVVLALGMIICAFVVESSTRETRWELVDEKTHGKFMLLWLQRGENVNDQVFDSYVIFGSGKRNMVLSSVLATINTREMALKLPTETLVIAGSVASISGFVVQFIGLRAMHWSASIAQLIGTLIMVGIRTFVRRDMAEPPHTQKLPHDHELDWLATRMGAEADKGKLWTT</sequence>
<gene>
    <name evidence="2" type="ORF">EX30DRAFT_320407</name>
</gene>
<keyword evidence="1" id="KW-0812">Transmembrane</keyword>
<dbReference type="OrthoDB" id="194358at2759"/>
<reference evidence="2 3" key="1">
    <citation type="submission" date="2019-04" db="EMBL/GenBank/DDBJ databases">
        <title>Comparative genomics and transcriptomics to analyze fruiting body development in filamentous ascomycetes.</title>
        <authorList>
            <consortium name="DOE Joint Genome Institute"/>
            <person name="Lutkenhaus R."/>
            <person name="Traeger S."/>
            <person name="Breuer J."/>
            <person name="Kuo A."/>
            <person name="Lipzen A."/>
            <person name="Pangilinan J."/>
            <person name="Dilworth D."/>
            <person name="Sandor L."/>
            <person name="Poggeler S."/>
            <person name="Barry K."/>
            <person name="Grigoriev I.V."/>
            <person name="Nowrousian M."/>
        </authorList>
    </citation>
    <scope>NUCLEOTIDE SEQUENCE [LARGE SCALE GENOMIC DNA]</scope>
    <source>
        <strain evidence="2 3">CBS 389.68</strain>
    </source>
</reference>
<dbReference type="STRING" id="341454.A0A4S2MUE2"/>
<feature type="transmembrane region" description="Helical" evidence="1">
    <location>
        <begin position="240"/>
        <end position="259"/>
    </location>
</feature>
<dbReference type="AlphaFoldDB" id="A0A4S2MUE2"/>
<protein>
    <submittedName>
        <fullName evidence="2">Uncharacterized protein</fullName>
    </submittedName>
</protein>
<organism evidence="2 3">
    <name type="scientific">Ascodesmis nigricans</name>
    <dbReference type="NCBI Taxonomy" id="341454"/>
    <lineage>
        <taxon>Eukaryota</taxon>
        <taxon>Fungi</taxon>
        <taxon>Dikarya</taxon>
        <taxon>Ascomycota</taxon>
        <taxon>Pezizomycotina</taxon>
        <taxon>Pezizomycetes</taxon>
        <taxon>Pezizales</taxon>
        <taxon>Ascodesmidaceae</taxon>
        <taxon>Ascodesmis</taxon>
    </lineage>
</organism>
<feature type="transmembrane region" description="Helical" evidence="1">
    <location>
        <begin position="68"/>
        <end position="89"/>
    </location>
</feature>
<proteinExistence type="predicted"/>
<evidence type="ECO:0000313" key="2">
    <source>
        <dbReference type="EMBL" id="TGZ80114.1"/>
    </source>
</evidence>
<feature type="transmembrane region" description="Helical" evidence="1">
    <location>
        <begin position="330"/>
        <end position="349"/>
    </location>
</feature>
<keyword evidence="1" id="KW-1133">Transmembrane helix</keyword>
<evidence type="ECO:0000256" key="1">
    <source>
        <dbReference type="SAM" id="Phobius"/>
    </source>
</evidence>
<evidence type="ECO:0000313" key="3">
    <source>
        <dbReference type="Proteomes" id="UP000298138"/>
    </source>
</evidence>
<feature type="transmembrane region" description="Helical" evidence="1">
    <location>
        <begin position="355"/>
        <end position="375"/>
    </location>
</feature>
<dbReference type="Proteomes" id="UP000298138">
    <property type="component" value="Unassembled WGS sequence"/>
</dbReference>
<name>A0A4S2MUE2_9PEZI</name>
<feature type="transmembrane region" description="Helical" evidence="1">
    <location>
        <begin position="199"/>
        <end position="220"/>
    </location>
</feature>
<keyword evidence="1" id="KW-0472">Membrane</keyword>
<keyword evidence="3" id="KW-1185">Reference proteome</keyword>
<accession>A0A4S2MUE2</accession>
<dbReference type="EMBL" id="ML220126">
    <property type="protein sequence ID" value="TGZ80114.1"/>
    <property type="molecule type" value="Genomic_DNA"/>
</dbReference>